<accession>A0AC34G2M6</accession>
<organism evidence="1 2">
    <name type="scientific">Panagrolaimus sp. ES5</name>
    <dbReference type="NCBI Taxonomy" id="591445"/>
    <lineage>
        <taxon>Eukaryota</taxon>
        <taxon>Metazoa</taxon>
        <taxon>Ecdysozoa</taxon>
        <taxon>Nematoda</taxon>
        <taxon>Chromadorea</taxon>
        <taxon>Rhabditida</taxon>
        <taxon>Tylenchina</taxon>
        <taxon>Panagrolaimomorpha</taxon>
        <taxon>Panagrolaimoidea</taxon>
        <taxon>Panagrolaimidae</taxon>
        <taxon>Panagrolaimus</taxon>
    </lineage>
</organism>
<evidence type="ECO:0000313" key="2">
    <source>
        <dbReference type="WBParaSite" id="ES5_v2.g23447.t1"/>
    </source>
</evidence>
<dbReference type="WBParaSite" id="ES5_v2.g23447.t1">
    <property type="protein sequence ID" value="ES5_v2.g23447.t1"/>
    <property type="gene ID" value="ES5_v2.g23447"/>
</dbReference>
<reference evidence="2" key="1">
    <citation type="submission" date="2022-11" db="UniProtKB">
        <authorList>
            <consortium name="WormBaseParasite"/>
        </authorList>
    </citation>
    <scope>IDENTIFICATION</scope>
</reference>
<evidence type="ECO:0000313" key="1">
    <source>
        <dbReference type="Proteomes" id="UP000887579"/>
    </source>
</evidence>
<dbReference type="Proteomes" id="UP000887579">
    <property type="component" value="Unplaced"/>
</dbReference>
<protein>
    <submittedName>
        <fullName evidence="2">CCHC-type domain-containing protein</fullName>
    </submittedName>
</protein>
<proteinExistence type="predicted"/>
<sequence>MDEVHQIAEQITQSLQLNEEEQDDQEQDYSEQEGDNEVDAYEEYYGYDDEEQCDDSKGYCDDFDTRTCYFCEEQGHVARNCPERYPNEEVEGHGCSRYFKYQ</sequence>
<name>A0AC34G2M6_9BILA</name>